<dbReference type="NCBIfam" id="TIGR01547">
    <property type="entry name" value="phage_term_2"/>
    <property type="match status" value="1"/>
</dbReference>
<dbReference type="Pfam" id="PF04466">
    <property type="entry name" value="Terminase_3"/>
    <property type="match status" value="1"/>
</dbReference>
<feature type="domain" description="Phage terminase large subunit N-terminal" evidence="1">
    <location>
        <begin position="51"/>
        <end position="238"/>
    </location>
</feature>
<proteinExistence type="predicted"/>
<comment type="caution">
    <text evidence="2">The sequence shown here is derived from an EMBL/GenBank/DDBJ whole genome shotgun (WGS) entry which is preliminary data.</text>
</comment>
<evidence type="ECO:0000313" key="3">
    <source>
        <dbReference type="Proteomes" id="UP001287445"/>
    </source>
</evidence>
<name>A0AAJ2V7E2_DELAC</name>
<dbReference type="EMBL" id="JAWWMZ010000003">
    <property type="protein sequence ID" value="MDX4954029.1"/>
    <property type="molecule type" value="Genomic_DNA"/>
</dbReference>
<dbReference type="InterPro" id="IPR052380">
    <property type="entry name" value="Viral_DNA_packaging_terminase"/>
</dbReference>
<dbReference type="InterPro" id="IPR006437">
    <property type="entry name" value="Phage_terminase_lsu"/>
</dbReference>
<dbReference type="Gene3D" id="3.40.50.300">
    <property type="entry name" value="P-loop containing nucleotide triphosphate hydrolases"/>
    <property type="match status" value="1"/>
</dbReference>
<sequence length="451" mass="51186">MSTMSDELPMLALDSLPSGEPPDFAADYEVERSRVTVEFPLKLRPLFEPRRFKVMYGGRGGAKSWSVAMALLVLGSNRPLRILCAREVQKSMRESVHRLLQDQIEALGLAAFYEVLGTEIRGANGTLILFAGLQAHTVNSIKSFEAIDIVWVEEAQGVSAGSWEVLVPTIRRPGSEIWLTLNPGLASDPTYDRFITHADGDTWLCEINWRDNPWFPDVLDKERGRHFKRDPDSYWNIWEGRPRRSLAGAIYAKEVERLHNDGRVCPVPCNPRLPVHTVWDLGWADDMAIAFVQRTAVDFRIIHFMQGHQKTLEWYVQEMEKLPYLWGTDFLPHDGAHGDFKTGQTSQQILQDMGREVEVLERFGLEAGIRMARGIFAQAYVDAGRCAQLLDCLSRYRRQIDPRTQEPGAPLHDDASHGADVWRYLAMALPRMDNATQGAMRNRRRGGGMAR</sequence>
<dbReference type="Proteomes" id="UP001287445">
    <property type="component" value="Unassembled WGS sequence"/>
</dbReference>
<organism evidence="2 3">
    <name type="scientific">Delftia acidovorans</name>
    <name type="common">Pseudomonas acidovorans</name>
    <name type="synonym">Comamonas acidovorans</name>
    <dbReference type="NCBI Taxonomy" id="80866"/>
    <lineage>
        <taxon>Bacteria</taxon>
        <taxon>Pseudomonadati</taxon>
        <taxon>Pseudomonadota</taxon>
        <taxon>Betaproteobacteria</taxon>
        <taxon>Burkholderiales</taxon>
        <taxon>Comamonadaceae</taxon>
        <taxon>Delftia</taxon>
    </lineage>
</organism>
<gene>
    <name evidence="2" type="ORF">SGN30_11465</name>
</gene>
<dbReference type="RefSeq" id="WP_319073527.1">
    <property type="nucleotide sequence ID" value="NZ_JAWWMZ010000003.1"/>
</dbReference>
<dbReference type="Gene3D" id="3.30.420.280">
    <property type="match status" value="1"/>
</dbReference>
<evidence type="ECO:0000259" key="1">
    <source>
        <dbReference type="Pfam" id="PF04466"/>
    </source>
</evidence>
<dbReference type="PANTHER" id="PTHR39184">
    <property type="match status" value="1"/>
</dbReference>
<dbReference type="InterPro" id="IPR027417">
    <property type="entry name" value="P-loop_NTPase"/>
</dbReference>
<protein>
    <submittedName>
        <fullName evidence="2">PBSX family phage terminase large subunit</fullName>
    </submittedName>
</protein>
<evidence type="ECO:0000313" key="2">
    <source>
        <dbReference type="EMBL" id="MDX4954029.1"/>
    </source>
</evidence>
<reference evidence="2" key="1">
    <citation type="submission" date="2023-11" db="EMBL/GenBank/DDBJ databases">
        <title>Identification and selenium tolerance of Delftia acidovorans R3-25.</title>
        <authorList>
            <person name="Zhang S."/>
            <person name="Liu Y."/>
            <person name="Guo Y."/>
        </authorList>
    </citation>
    <scope>NUCLEOTIDE SEQUENCE</scope>
    <source>
        <strain evidence="2">R3-25</strain>
    </source>
</reference>
<dbReference type="AlphaFoldDB" id="A0AAJ2V7E2"/>
<accession>A0AAJ2V7E2</accession>
<dbReference type="PANTHER" id="PTHR39184:SF1">
    <property type="entry name" value="PBSX PHAGE TERMINASE LARGE SUBUNIT"/>
    <property type="match status" value="1"/>
</dbReference>
<dbReference type="InterPro" id="IPR035412">
    <property type="entry name" value="Terminase_L_N"/>
</dbReference>